<accession>A0A1J5PQR2</accession>
<comment type="caution">
    <text evidence="1">The sequence shown here is derived from an EMBL/GenBank/DDBJ whole genome shotgun (WGS) entry which is preliminary data.</text>
</comment>
<evidence type="ECO:0000313" key="1">
    <source>
        <dbReference type="EMBL" id="OIQ73934.1"/>
    </source>
</evidence>
<sequence>MLALPAVTWPAMGSAPLSSAQAGRLPNASATARRLKTGCLGCITCPVLPEHNLPQALAISAAATQVWLIGFQINR</sequence>
<dbReference type="EMBL" id="MLJW01002685">
    <property type="protein sequence ID" value="OIQ73934.1"/>
    <property type="molecule type" value="Genomic_DNA"/>
</dbReference>
<protein>
    <submittedName>
        <fullName evidence="1">Uncharacterized protein</fullName>
    </submittedName>
</protein>
<name>A0A1J5PQR2_9ZZZZ</name>
<reference evidence="1" key="1">
    <citation type="submission" date="2016-10" db="EMBL/GenBank/DDBJ databases">
        <title>Sequence of Gallionella enrichment culture.</title>
        <authorList>
            <person name="Poehlein A."/>
            <person name="Muehling M."/>
            <person name="Daniel R."/>
        </authorList>
    </citation>
    <scope>NUCLEOTIDE SEQUENCE</scope>
</reference>
<dbReference type="AlphaFoldDB" id="A0A1J5PQR2"/>
<organism evidence="1">
    <name type="scientific">mine drainage metagenome</name>
    <dbReference type="NCBI Taxonomy" id="410659"/>
    <lineage>
        <taxon>unclassified sequences</taxon>
        <taxon>metagenomes</taxon>
        <taxon>ecological metagenomes</taxon>
    </lineage>
</organism>
<proteinExistence type="predicted"/>
<gene>
    <name evidence="1" type="ORF">GALL_444250</name>
</gene>